<feature type="transmembrane region" description="Helical" evidence="1">
    <location>
        <begin position="168"/>
        <end position="191"/>
    </location>
</feature>
<evidence type="ECO:0000256" key="1">
    <source>
        <dbReference type="SAM" id="Phobius"/>
    </source>
</evidence>
<keyword evidence="1" id="KW-1133">Transmembrane helix</keyword>
<keyword evidence="1" id="KW-0812">Transmembrane</keyword>
<dbReference type="EMBL" id="JBHLSV010000007">
    <property type="protein sequence ID" value="MFC0673790.1"/>
    <property type="molecule type" value="Genomic_DNA"/>
</dbReference>
<accession>A0ABV6R9W9</accession>
<dbReference type="Pfam" id="PF12679">
    <property type="entry name" value="ABC2_membrane_2"/>
    <property type="match status" value="1"/>
</dbReference>
<organism evidence="2 3">
    <name type="scientific">Brachybacterium hainanense</name>
    <dbReference type="NCBI Taxonomy" id="1541174"/>
    <lineage>
        <taxon>Bacteria</taxon>
        <taxon>Bacillati</taxon>
        <taxon>Actinomycetota</taxon>
        <taxon>Actinomycetes</taxon>
        <taxon>Micrococcales</taxon>
        <taxon>Dermabacteraceae</taxon>
        <taxon>Brachybacterium</taxon>
    </lineage>
</organism>
<evidence type="ECO:0000313" key="2">
    <source>
        <dbReference type="EMBL" id="MFC0673790.1"/>
    </source>
</evidence>
<name>A0ABV6R9W9_9MICO</name>
<reference evidence="2 3" key="1">
    <citation type="submission" date="2024-09" db="EMBL/GenBank/DDBJ databases">
        <authorList>
            <person name="Sun Q."/>
            <person name="Mori K."/>
        </authorList>
    </citation>
    <scope>NUCLEOTIDE SEQUENCE [LARGE SCALE GENOMIC DNA]</scope>
    <source>
        <strain evidence="2 3">CICC 10874</strain>
    </source>
</reference>
<protein>
    <submittedName>
        <fullName evidence="2">ABC transporter permease subunit</fullName>
    </submittedName>
</protein>
<dbReference type="RefSeq" id="WP_376979636.1">
    <property type="nucleotide sequence ID" value="NZ_JBHLSV010000007.1"/>
</dbReference>
<sequence length="259" mass="26413">MLSTVDALVALNQVIPNATDADQFGDDQLTALSLASPGTQQTVVDLLGNSGGGMSVPAITALLLGALTITTEYRRGSLTTTALAEPRRIRLLGAKLAALALTVLIASAGLALARALMLGIGLGIQGEALLLDPARVAASWALGALALILYAGVGFAVGILVRSPITAILTLGAAIVVESLIRPFAMLILGAPNPVQYLPFGLVPDLSGTNPLAALTGSDAPLMTVLPTGTALFTLLCWTLLVVTAASLRFRRADTPALM</sequence>
<keyword evidence="3" id="KW-1185">Reference proteome</keyword>
<evidence type="ECO:0000313" key="3">
    <source>
        <dbReference type="Proteomes" id="UP001589793"/>
    </source>
</evidence>
<gene>
    <name evidence="2" type="ORF">ACFFF6_07465</name>
</gene>
<proteinExistence type="predicted"/>
<feature type="transmembrane region" description="Helical" evidence="1">
    <location>
        <begin position="137"/>
        <end position="161"/>
    </location>
</feature>
<keyword evidence="1" id="KW-0472">Membrane</keyword>
<feature type="transmembrane region" description="Helical" evidence="1">
    <location>
        <begin position="231"/>
        <end position="250"/>
    </location>
</feature>
<comment type="caution">
    <text evidence="2">The sequence shown here is derived from an EMBL/GenBank/DDBJ whole genome shotgun (WGS) entry which is preliminary data.</text>
</comment>
<dbReference type="Proteomes" id="UP001589793">
    <property type="component" value="Unassembled WGS sequence"/>
</dbReference>
<feature type="transmembrane region" description="Helical" evidence="1">
    <location>
        <begin position="96"/>
        <end position="117"/>
    </location>
</feature>